<feature type="signal peptide" evidence="1">
    <location>
        <begin position="1"/>
        <end position="42"/>
    </location>
</feature>
<evidence type="ECO:0000313" key="4">
    <source>
        <dbReference type="Proteomes" id="UP000515947"/>
    </source>
</evidence>
<proteinExistence type="predicted"/>
<keyword evidence="1" id="KW-0732">Signal</keyword>
<organism evidence="3 4">
    <name type="scientific">Nocardioides mesophilus</name>
    <dbReference type="NCBI Taxonomy" id="433659"/>
    <lineage>
        <taxon>Bacteria</taxon>
        <taxon>Bacillati</taxon>
        <taxon>Actinomycetota</taxon>
        <taxon>Actinomycetes</taxon>
        <taxon>Propionibacteriales</taxon>
        <taxon>Nocardioidaceae</taxon>
        <taxon>Nocardioides</taxon>
    </lineage>
</organism>
<dbReference type="CDD" id="cd11614">
    <property type="entry name" value="SAF_CpaB_FlgA_like"/>
    <property type="match status" value="1"/>
</dbReference>
<dbReference type="SMART" id="SM00858">
    <property type="entry name" value="SAF"/>
    <property type="match status" value="1"/>
</dbReference>
<dbReference type="KEGG" id="nmes:H9L09_13350"/>
<dbReference type="RefSeq" id="WP_187577396.1">
    <property type="nucleotide sequence ID" value="NZ_CP060713.1"/>
</dbReference>
<feature type="domain" description="SAF" evidence="2">
    <location>
        <begin position="49"/>
        <end position="111"/>
    </location>
</feature>
<keyword evidence="4" id="KW-1185">Reference proteome</keyword>
<dbReference type="EMBL" id="CP060713">
    <property type="protein sequence ID" value="QNN51560.1"/>
    <property type="molecule type" value="Genomic_DNA"/>
</dbReference>
<dbReference type="InterPro" id="IPR013974">
    <property type="entry name" value="SAF"/>
</dbReference>
<dbReference type="Pfam" id="PF08666">
    <property type="entry name" value="SAF"/>
    <property type="match status" value="1"/>
</dbReference>
<protein>
    <submittedName>
        <fullName evidence="3">Flp pilus assembly protein CpaB</fullName>
    </submittedName>
</protein>
<sequence>MTLTPRPLPRLRRLRRALLARRRGLAAVCAGLAVLVAVQAQASPPPERVQVLVAAHDLGGGVPLRAADLATVPFPPERVPAGALTRAAAAVGRTAVGPVREGEPITDARLLASGLLDRHPGAVAVPVRIGDRDAVSLLHVGDHVDVLAADPQAREAAVTVASRAPVVALPAARSVDAGLQSGALVVLAVPRDVAARLAGLGVSQFLSVVLVR</sequence>
<evidence type="ECO:0000313" key="3">
    <source>
        <dbReference type="EMBL" id="QNN51560.1"/>
    </source>
</evidence>
<dbReference type="NCBIfam" id="TIGR03177">
    <property type="entry name" value="pilus_cpaB"/>
    <property type="match status" value="1"/>
</dbReference>
<reference evidence="3 4" key="1">
    <citation type="submission" date="2020-08" db="EMBL/GenBank/DDBJ databases">
        <title>Genome sequence of Nocardioides mesophilus KACC 16243T.</title>
        <authorList>
            <person name="Hyun D.-W."/>
            <person name="Bae J.-W."/>
        </authorList>
    </citation>
    <scope>NUCLEOTIDE SEQUENCE [LARGE SCALE GENOMIC DNA]</scope>
    <source>
        <strain evidence="3 4">KACC 16243</strain>
    </source>
</reference>
<gene>
    <name evidence="3" type="primary">cpaB</name>
    <name evidence="3" type="ORF">H9L09_13350</name>
</gene>
<evidence type="ECO:0000256" key="1">
    <source>
        <dbReference type="SAM" id="SignalP"/>
    </source>
</evidence>
<dbReference type="AlphaFoldDB" id="A0A7G9R7I5"/>
<feature type="chain" id="PRO_5028839765" evidence="1">
    <location>
        <begin position="43"/>
        <end position="212"/>
    </location>
</feature>
<dbReference type="InterPro" id="IPR017592">
    <property type="entry name" value="Pilus_assmbl_Flp-typ_CpaB"/>
</dbReference>
<name>A0A7G9R7I5_9ACTN</name>
<accession>A0A7G9R7I5</accession>
<dbReference type="Proteomes" id="UP000515947">
    <property type="component" value="Chromosome"/>
</dbReference>
<evidence type="ECO:0000259" key="2">
    <source>
        <dbReference type="SMART" id="SM00858"/>
    </source>
</evidence>